<feature type="compositionally biased region" description="Polar residues" evidence="1">
    <location>
        <begin position="246"/>
        <end position="267"/>
    </location>
</feature>
<dbReference type="InterPro" id="IPR043502">
    <property type="entry name" value="DNA/RNA_pol_sf"/>
</dbReference>
<dbReference type="Pfam" id="PF07727">
    <property type="entry name" value="RVT_2"/>
    <property type="match status" value="1"/>
</dbReference>
<dbReference type="PANTHER" id="PTHR11439">
    <property type="entry name" value="GAG-POL-RELATED RETROTRANSPOSON"/>
    <property type="match status" value="1"/>
</dbReference>
<dbReference type="Pfam" id="PF25597">
    <property type="entry name" value="SH3_retrovirus"/>
    <property type="match status" value="1"/>
</dbReference>
<feature type="region of interest" description="Disordered" evidence="1">
    <location>
        <begin position="214"/>
        <end position="291"/>
    </location>
</feature>
<evidence type="ECO:0000313" key="3">
    <source>
        <dbReference type="EMBL" id="PNX93928.1"/>
    </source>
</evidence>
<gene>
    <name evidence="3" type="ORF">L195_g017092</name>
</gene>
<feature type="region of interest" description="Disordered" evidence="1">
    <location>
        <begin position="303"/>
        <end position="326"/>
    </location>
</feature>
<dbReference type="CDD" id="cd09272">
    <property type="entry name" value="RNase_HI_RT_Ty1"/>
    <property type="match status" value="1"/>
</dbReference>
<protein>
    <recommendedName>
        <fullName evidence="2">Integrase catalytic domain-containing protein</fullName>
    </recommendedName>
</protein>
<feature type="compositionally biased region" description="Polar residues" evidence="1">
    <location>
        <begin position="308"/>
        <end position="325"/>
    </location>
</feature>
<dbReference type="InterPro" id="IPR036397">
    <property type="entry name" value="RNaseH_sf"/>
</dbReference>
<feature type="compositionally biased region" description="Polar residues" evidence="1">
    <location>
        <begin position="214"/>
        <end position="224"/>
    </location>
</feature>
<dbReference type="InterPro" id="IPR012337">
    <property type="entry name" value="RNaseH-like_sf"/>
</dbReference>
<feature type="compositionally biased region" description="Low complexity" evidence="1">
    <location>
        <begin position="233"/>
        <end position="245"/>
    </location>
</feature>
<dbReference type="PANTHER" id="PTHR11439:SF487">
    <property type="entry name" value="RNA-DIRECTED DNA POLYMERASE"/>
    <property type="match status" value="1"/>
</dbReference>
<name>A0A2K3MSX0_TRIPR</name>
<feature type="domain" description="Integrase catalytic" evidence="2">
    <location>
        <begin position="47"/>
        <end position="142"/>
    </location>
</feature>
<reference evidence="3 4" key="1">
    <citation type="journal article" date="2014" name="Am. J. Bot.">
        <title>Genome assembly and annotation for red clover (Trifolium pratense; Fabaceae).</title>
        <authorList>
            <person name="Istvanek J."/>
            <person name="Jaros M."/>
            <person name="Krenek A."/>
            <person name="Repkova J."/>
        </authorList>
    </citation>
    <scope>NUCLEOTIDE SEQUENCE [LARGE SCALE GENOMIC DNA]</scope>
    <source>
        <strain evidence="4">cv. Tatra</strain>
        <tissue evidence="3">Young leaves</tissue>
    </source>
</reference>
<dbReference type="AlphaFoldDB" id="A0A2K3MSX0"/>
<dbReference type="GO" id="GO:0003676">
    <property type="term" value="F:nucleic acid binding"/>
    <property type="evidence" value="ECO:0007669"/>
    <property type="project" value="InterPro"/>
</dbReference>
<sequence>DLATGKMIGSGEQCGGLYYMSPLQRMPVSHQVSQPSNIWHMRLASVKTIRVDNGSEFMSMREFFQSHGIEHQRTCVYTPQQNGVVERKHRHILVVARALLFHSHLPLEFWGECVLTAVYLINRLPSPLLSNKSPFELLYNKPPSLDHLRVFGCLCYATIVHPTHKFDPRAKRGIFVGYPTGQKGYKIYDPETKTFFVSRDVKFCETNFPSIPNTSEPNLISSHPSYEAIDDLPSPTSSHHQSQQTDIPSTHEPNSPSHITTETSSAASPIVEPTPLTTHTTDPPTPFIPQVRKSVRDKHPPIWHNDYHMSTQVNKTPSEPTSGSGTRYPLSHYLSYSRISSSNCAFLANITAHREPQSYDQAVHDPLWQDAMNAELEALEQNNTWSLVPLPSGHKPIGCKWVYKIKYKSDGTIERYKARLVAKGYTQVEGIDYQETFSPTAKVTTLRCLLTVAAARNWFIHQLDVQNAFLHGDLHELVYMEPPPGLRRQGENVVCRLNKSLYGLKQASRNWFSTFSEVIQKAGYQQSKADYSLFTKSQGTSFTAVLIYVDDILLTGNDLQEMKRLKEFLLKRFRIKDLGNLKYFLGIEFSRSKKGIFMSQRKYALDILQDSGLTGARPDKFPMEQNLKLTPTDGVVLNDPTKYRRLVGRLIYLTVTRPDIVYSVQTLSQFMHEPRKPHWDAALRVLRYIKGTPGQGLLFSSTNDLTLKAFCDSDWGGCHATRRSVTGFCLFLGNSLISWKSKKQVVVSRSSAESEYRAMANTCLELTWLRFILQDLKVSQNTPTPLFCDNQAALHIAANPVFHERTKHIEIDCHIVREKLQAGIINPSYVPTRFQLADVFTKALGKDQFVTLRSKLGLHDIHSPT</sequence>
<organism evidence="3 4">
    <name type="scientific">Trifolium pratense</name>
    <name type="common">Red clover</name>
    <dbReference type="NCBI Taxonomy" id="57577"/>
    <lineage>
        <taxon>Eukaryota</taxon>
        <taxon>Viridiplantae</taxon>
        <taxon>Streptophyta</taxon>
        <taxon>Embryophyta</taxon>
        <taxon>Tracheophyta</taxon>
        <taxon>Spermatophyta</taxon>
        <taxon>Magnoliopsida</taxon>
        <taxon>eudicotyledons</taxon>
        <taxon>Gunneridae</taxon>
        <taxon>Pentapetalae</taxon>
        <taxon>rosids</taxon>
        <taxon>fabids</taxon>
        <taxon>Fabales</taxon>
        <taxon>Fabaceae</taxon>
        <taxon>Papilionoideae</taxon>
        <taxon>50 kb inversion clade</taxon>
        <taxon>NPAAA clade</taxon>
        <taxon>Hologalegina</taxon>
        <taxon>IRL clade</taxon>
        <taxon>Trifolieae</taxon>
        <taxon>Trifolium</taxon>
    </lineage>
</organism>
<dbReference type="SUPFAM" id="SSF53098">
    <property type="entry name" value="Ribonuclease H-like"/>
    <property type="match status" value="1"/>
</dbReference>
<dbReference type="Proteomes" id="UP000236291">
    <property type="component" value="Unassembled WGS sequence"/>
</dbReference>
<dbReference type="InterPro" id="IPR057670">
    <property type="entry name" value="SH3_retrovirus"/>
</dbReference>
<dbReference type="InterPro" id="IPR013103">
    <property type="entry name" value="RVT_2"/>
</dbReference>
<evidence type="ECO:0000313" key="4">
    <source>
        <dbReference type="Proteomes" id="UP000236291"/>
    </source>
</evidence>
<dbReference type="GO" id="GO:0015074">
    <property type="term" value="P:DNA integration"/>
    <property type="evidence" value="ECO:0007669"/>
    <property type="project" value="InterPro"/>
</dbReference>
<feature type="non-terminal residue" evidence="3">
    <location>
        <position position="1"/>
    </location>
</feature>
<comment type="caution">
    <text evidence="3">The sequence shown here is derived from an EMBL/GenBank/DDBJ whole genome shotgun (WGS) entry which is preliminary data.</text>
</comment>
<dbReference type="SUPFAM" id="SSF56672">
    <property type="entry name" value="DNA/RNA polymerases"/>
    <property type="match status" value="1"/>
</dbReference>
<proteinExistence type="predicted"/>
<dbReference type="InterPro" id="IPR001584">
    <property type="entry name" value="Integrase_cat-core"/>
</dbReference>
<evidence type="ECO:0000259" key="2">
    <source>
        <dbReference type="PROSITE" id="PS50994"/>
    </source>
</evidence>
<dbReference type="EMBL" id="ASHM01011970">
    <property type="protein sequence ID" value="PNX93928.1"/>
    <property type="molecule type" value="Genomic_DNA"/>
</dbReference>
<feature type="compositionally biased region" description="Low complexity" evidence="1">
    <location>
        <begin position="273"/>
        <end position="282"/>
    </location>
</feature>
<evidence type="ECO:0000256" key="1">
    <source>
        <dbReference type="SAM" id="MobiDB-lite"/>
    </source>
</evidence>
<dbReference type="Gene3D" id="3.30.420.10">
    <property type="entry name" value="Ribonuclease H-like superfamily/Ribonuclease H"/>
    <property type="match status" value="1"/>
</dbReference>
<dbReference type="PROSITE" id="PS50994">
    <property type="entry name" value="INTEGRASE"/>
    <property type="match status" value="1"/>
</dbReference>
<reference evidence="3 4" key="2">
    <citation type="journal article" date="2017" name="Front. Plant Sci.">
        <title>Gene Classification and Mining of Molecular Markers Useful in Red Clover (Trifolium pratense) Breeding.</title>
        <authorList>
            <person name="Istvanek J."/>
            <person name="Dluhosova J."/>
            <person name="Dluhos P."/>
            <person name="Patkova L."/>
            <person name="Nedelnik J."/>
            <person name="Repkova J."/>
        </authorList>
    </citation>
    <scope>NUCLEOTIDE SEQUENCE [LARGE SCALE GENOMIC DNA]</scope>
    <source>
        <strain evidence="4">cv. Tatra</strain>
        <tissue evidence="3">Young leaves</tissue>
    </source>
</reference>
<accession>A0A2K3MSX0</accession>